<dbReference type="NCBIfam" id="TIGR03047">
    <property type="entry name" value="PS_II_psb28"/>
    <property type="match status" value="1"/>
</dbReference>
<evidence type="ECO:0000313" key="11">
    <source>
        <dbReference type="EMBL" id="PRW56024.1"/>
    </source>
</evidence>
<comment type="caution">
    <text evidence="11">The sequence shown here is derived from an EMBL/GenBank/DDBJ whole genome shotgun (WGS) entry which is preliminary data.</text>
</comment>
<evidence type="ECO:0000256" key="6">
    <source>
        <dbReference type="ARBA" id="ARBA00023136"/>
    </source>
</evidence>
<dbReference type="FunFam" id="2.40.30.220:FF:000001">
    <property type="entry name" value="Photosystem II reaction center Psb28 protein"/>
    <property type="match status" value="1"/>
</dbReference>
<evidence type="ECO:0000256" key="4">
    <source>
        <dbReference type="ARBA" id="ARBA00022640"/>
    </source>
</evidence>
<keyword evidence="2" id="KW-0150">Chloroplast</keyword>
<dbReference type="Pfam" id="PF03912">
    <property type="entry name" value="Psb28"/>
    <property type="match status" value="1"/>
</dbReference>
<dbReference type="Proteomes" id="UP000239899">
    <property type="component" value="Unassembled WGS sequence"/>
</dbReference>
<keyword evidence="12" id="KW-1185">Reference proteome</keyword>
<keyword evidence="3 10" id="KW-0602">Photosynthesis</keyword>
<gene>
    <name evidence="11" type="ORF">C2E21_5179</name>
</gene>
<evidence type="ECO:0000256" key="7">
    <source>
        <dbReference type="ARBA" id="ARBA00023276"/>
    </source>
</evidence>
<evidence type="ECO:0000256" key="8">
    <source>
        <dbReference type="ARBA" id="ARBA00060947"/>
    </source>
</evidence>
<name>A0A2P6TPR3_CHLSO</name>
<evidence type="ECO:0000256" key="5">
    <source>
        <dbReference type="ARBA" id="ARBA00023078"/>
    </source>
</evidence>
<dbReference type="InterPro" id="IPR005610">
    <property type="entry name" value="PSII_Psb28_class-1"/>
</dbReference>
<dbReference type="Gene3D" id="2.40.30.220">
    <property type="entry name" value="Photosystem II Psb28"/>
    <property type="match status" value="1"/>
</dbReference>
<reference evidence="11 12" key="1">
    <citation type="journal article" date="2018" name="Plant J.">
        <title>Genome sequences of Chlorella sorokiniana UTEX 1602 and Micractinium conductrix SAG 241.80: implications to maltose excretion by a green alga.</title>
        <authorList>
            <person name="Arriola M.B."/>
            <person name="Velmurugan N."/>
            <person name="Zhang Y."/>
            <person name="Plunkett M.H."/>
            <person name="Hondzo H."/>
            <person name="Barney B.M."/>
        </authorList>
    </citation>
    <scope>NUCLEOTIDE SEQUENCE [LARGE SCALE GENOMIC DNA]</scope>
    <source>
        <strain evidence="12">UTEX 1602</strain>
    </source>
</reference>
<evidence type="ECO:0000256" key="9">
    <source>
        <dbReference type="ARBA" id="ARBA00062039"/>
    </source>
</evidence>
<dbReference type="STRING" id="3076.A0A2P6TPR3"/>
<keyword evidence="4" id="KW-0934">Plastid</keyword>
<comment type="subcellular location">
    <subcellularLocation>
        <location evidence="1">Plastid</location>
        <location evidence="1">Chloroplast thylakoid membrane</location>
        <topology evidence="1">Peripheral membrane protein</topology>
        <orientation evidence="1">Stromal side</orientation>
    </subcellularLocation>
</comment>
<dbReference type="HAMAP" id="MF_01370">
    <property type="entry name" value="PSII_Psb28"/>
    <property type="match status" value="1"/>
</dbReference>
<organism evidence="11 12">
    <name type="scientific">Chlorella sorokiniana</name>
    <name type="common">Freshwater green alga</name>
    <dbReference type="NCBI Taxonomy" id="3076"/>
    <lineage>
        <taxon>Eukaryota</taxon>
        <taxon>Viridiplantae</taxon>
        <taxon>Chlorophyta</taxon>
        <taxon>core chlorophytes</taxon>
        <taxon>Trebouxiophyceae</taxon>
        <taxon>Chlorellales</taxon>
        <taxon>Chlorellaceae</taxon>
        <taxon>Chlorella clade</taxon>
        <taxon>Chlorella</taxon>
    </lineage>
</organism>
<protein>
    <recommendedName>
        <fullName evidence="10">Photosystem II reaction center Psb28 protein</fullName>
    </recommendedName>
</protein>
<keyword evidence="6" id="KW-0472">Membrane</keyword>
<evidence type="ECO:0000256" key="1">
    <source>
        <dbReference type="ARBA" id="ARBA00004185"/>
    </source>
</evidence>
<dbReference type="GO" id="GO:0009654">
    <property type="term" value="C:photosystem II oxygen evolving complex"/>
    <property type="evidence" value="ECO:0007669"/>
    <property type="project" value="InterPro"/>
</dbReference>
<evidence type="ECO:0000256" key="2">
    <source>
        <dbReference type="ARBA" id="ARBA00022528"/>
    </source>
</evidence>
<comment type="subunit">
    <text evidence="9">Part of the photosystem II complex.</text>
</comment>
<proteinExistence type="inferred from homology"/>
<dbReference type="GO" id="GO:0015979">
    <property type="term" value="P:photosynthesis"/>
    <property type="evidence" value="ECO:0007669"/>
    <property type="project" value="UniProtKB-KW"/>
</dbReference>
<dbReference type="InterPro" id="IPR038676">
    <property type="entry name" value="Psb28_c1_sf"/>
</dbReference>
<evidence type="ECO:0000256" key="3">
    <source>
        <dbReference type="ARBA" id="ARBA00022531"/>
    </source>
</evidence>
<keyword evidence="5" id="KW-0793">Thylakoid</keyword>
<dbReference type="GO" id="GO:0009535">
    <property type="term" value="C:chloroplast thylakoid membrane"/>
    <property type="evidence" value="ECO:0007669"/>
    <property type="project" value="UniProtKB-SubCell"/>
</dbReference>
<evidence type="ECO:0000256" key="10">
    <source>
        <dbReference type="RuleBase" id="RU003509"/>
    </source>
</evidence>
<comment type="similarity">
    <text evidence="8 10">Belongs to the Psb28 family.</text>
</comment>
<sequence length="150" mass="16584">MQQLTAPRAAAAFTRARPAAVRASVRAPLAARRVVAMASSMQFIKGIDEPTIPDVKLTRSRDGSSGTATFVFQNPAIFEASSELGDITGLYMTDDEGTIQTVDVQAKFVNGKPDKIECKYVMRSSFEWDRFMRFMERYAEDKGLGFQKSG</sequence>
<dbReference type="OrthoDB" id="1938621at2759"/>
<keyword evidence="7 10" id="KW-0604">Photosystem II</keyword>
<dbReference type="AlphaFoldDB" id="A0A2P6TPR3"/>
<dbReference type="EMBL" id="LHPG02000009">
    <property type="protein sequence ID" value="PRW56024.1"/>
    <property type="molecule type" value="Genomic_DNA"/>
</dbReference>
<evidence type="ECO:0000313" key="12">
    <source>
        <dbReference type="Proteomes" id="UP000239899"/>
    </source>
</evidence>
<accession>A0A2P6TPR3</accession>
<dbReference type="PANTHER" id="PTHR34963:SF2">
    <property type="entry name" value="PHOTOSYSTEM II REACTION CENTER PSB28 PROTEIN, CHLOROPLASTIC"/>
    <property type="match status" value="1"/>
</dbReference>
<dbReference type="PANTHER" id="PTHR34963">
    <property type="match status" value="1"/>
</dbReference>